<dbReference type="InterPro" id="IPR003661">
    <property type="entry name" value="HisK_dim/P_dom"/>
</dbReference>
<dbReference type="AlphaFoldDB" id="A0A6M4AVX2"/>
<evidence type="ECO:0000259" key="18">
    <source>
        <dbReference type="PROSITE" id="PS50885"/>
    </source>
</evidence>
<dbReference type="InterPro" id="IPR036890">
    <property type="entry name" value="HATPase_C_sf"/>
</dbReference>
<reference evidence="19 20" key="1">
    <citation type="submission" date="2020-01" db="EMBL/GenBank/DDBJ databases">
        <title>Sphingomonas sp. strain CSW-10.</title>
        <authorList>
            <person name="Chen W.-M."/>
        </authorList>
    </citation>
    <scope>NUCLEOTIDE SEQUENCE [LARGE SCALE GENOMIC DNA]</scope>
    <source>
        <strain evidence="19 20">CSW-10</strain>
    </source>
</reference>
<dbReference type="PANTHER" id="PTHR44936">
    <property type="entry name" value="SENSOR PROTEIN CREC"/>
    <property type="match status" value="1"/>
</dbReference>
<dbReference type="InterPro" id="IPR005467">
    <property type="entry name" value="His_kinase_dom"/>
</dbReference>
<keyword evidence="11" id="KW-0067">ATP-binding</keyword>
<dbReference type="PANTHER" id="PTHR44936:SF5">
    <property type="entry name" value="SENSOR HISTIDINE KINASE ENVZ"/>
    <property type="match status" value="1"/>
</dbReference>
<dbReference type="GO" id="GO:0000155">
    <property type="term" value="F:phosphorelay sensor kinase activity"/>
    <property type="evidence" value="ECO:0007669"/>
    <property type="project" value="InterPro"/>
</dbReference>
<evidence type="ECO:0000256" key="10">
    <source>
        <dbReference type="ARBA" id="ARBA00022777"/>
    </source>
</evidence>
<keyword evidence="7" id="KW-0808">Transferase</keyword>
<feature type="domain" description="Histidine kinase" evidence="17">
    <location>
        <begin position="274"/>
        <end position="475"/>
    </location>
</feature>
<keyword evidence="9" id="KW-0547">Nucleotide-binding</keyword>
<evidence type="ECO:0000256" key="14">
    <source>
        <dbReference type="ARBA" id="ARBA00023136"/>
    </source>
</evidence>
<evidence type="ECO:0000256" key="4">
    <source>
        <dbReference type="ARBA" id="ARBA00022475"/>
    </source>
</evidence>
<keyword evidence="6" id="KW-0597">Phosphoprotein</keyword>
<evidence type="ECO:0000256" key="1">
    <source>
        <dbReference type="ARBA" id="ARBA00000085"/>
    </source>
</evidence>
<evidence type="ECO:0000256" key="15">
    <source>
        <dbReference type="SAM" id="MobiDB-lite"/>
    </source>
</evidence>
<dbReference type="InterPro" id="IPR004358">
    <property type="entry name" value="Sig_transdc_His_kin-like_C"/>
</dbReference>
<dbReference type="Pfam" id="PF02518">
    <property type="entry name" value="HATPase_c"/>
    <property type="match status" value="1"/>
</dbReference>
<keyword evidence="20" id="KW-1185">Reference proteome</keyword>
<comment type="catalytic activity">
    <reaction evidence="1">
        <text>ATP + protein L-histidine = ADP + protein N-phospho-L-histidine.</text>
        <dbReference type="EC" id="2.7.13.3"/>
    </reaction>
</comment>
<dbReference type="EC" id="2.7.13.3" evidence="3"/>
<dbReference type="Pfam" id="PF00672">
    <property type="entry name" value="HAMP"/>
    <property type="match status" value="1"/>
</dbReference>
<feature type="domain" description="HAMP" evidence="18">
    <location>
        <begin position="214"/>
        <end position="266"/>
    </location>
</feature>
<evidence type="ECO:0000259" key="17">
    <source>
        <dbReference type="PROSITE" id="PS50109"/>
    </source>
</evidence>
<sequence>MPRIGPRSLAGQLMLVTAIALMLAQAINLALLVQSQRHERVAAIAAGAAAQIGEARERLELGVPVDRRGGFRRDRRDDDGRRGRDRIDDDDDDDRRPEDMRRRRVLIDDVPRFRPEMNEWPELAYRVSRHLADNGVAVQDVRAAHMDAPAPIAAMMARPRGAQIVAVAARLDDGRWITIRARLPGAAPWLGNMLLVQTLILFALLLGPLLFVAWRVSRPLSRLAQAASDTRPGVEAEAVRESGPEDVRALTRAFNAMRRRIHAMLSEKDHMLGAIGHDLRTPLASLRVRVEQVEDEALRDRMAATITDMAAMLDDILSLARAGQPVEQPEPTDLAAMIGAIAEDYQAMGRPVTLAAEGALVSRRIRPSSMRRAIRNLVDNAVTYGGSAELGLSRGSDGSVTISVDDKGPGIPAHRMADMLEPFARMEQSRNRNTGGSGLGLTLARAIAQAEGGTLTLGNRPTGGLSARITLPPEG</sequence>
<evidence type="ECO:0000313" key="19">
    <source>
        <dbReference type="EMBL" id="QJQ33245.1"/>
    </source>
</evidence>
<dbReference type="GO" id="GO:0005886">
    <property type="term" value="C:plasma membrane"/>
    <property type="evidence" value="ECO:0007669"/>
    <property type="project" value="UniProtKB-SubCell"/>
</dbReference>
<evidence type="ECO:0000256" key="12">
    <source>
        <dbReference type="ARBA" id="ARBA00022989"/>
    </source>
</evidence>
<evidence type="ECO:0000256" key="6">
    <source>
        <dbReference type="ARBA" id="ARBA00022553"/>
    </source>
</evidence>
<dbReference type="RefSeq" id="WP_169947310.1">
    <property type="nucleotide sequence ID" value="NZ_CP053015.1"/>
</dbReference>
<organism evidence="19 20">
    <name type="scientific">Sphingomonas lacunae</name>
    <dbReference type="NCBI Taxonomy" id="2698828"/>
    <lineage>
        <taxon>Bacteria</taxon>
        <taxon>Pseudomonadati</taxon>
        <taxon>Pseudomonadota</taxon>
        <taxon>Alphaproteobacteria</taxon>
        <taxon>Sphingomonadales</taxon>
        <taxon>Sphingomonadaceae</taxon>
        <taxon>Sphingomonas</taxon>
    </lineage>
</organism>
<accession>A0A6M4AVX2</accession>
<protein>
    <recommendedName>
        <fullName evidence="3">histidine kinase</fullName>
        <ecNumber evidence="3">2.7.13.3</ecNumber>
    </recommendedName>
</protein>
<proteinExistence type="predicted"/>
<keyword evidence="14 16" id="KW-0472">Membrane</keyword>
<comment type="subcellular location">
    <subcellularLocation>
        <location evidence="2">Cell inner membrane</location>
        <topology evidence="2">Multi-pass membrane protein</topology>
    </subcellularLocation>
</comment>
<evidence type="ECO:0000256" key="5">
    <source>
        <dbReference type="ARBA" id="ARBA00022519"/>
    </source>
</evidence>
<dbReference type="GO" id="GO:0005524">
    <property type="term" value="F:ATP binding"/>
    <property type="evidence" value="ECO:0007669"/>
    <property type="project" value="UniProtKB-KW"/>
</dbReference>
<feature type="region of interest" description="Disordered" evidence="15">
    <location>
        <begin position="68"/>
        <end position="97"/>
    </location>
</feature>
<gene>
    <name evidence="19" type="ORF">GV829_13025</name>
</gene>
<evidence type="ECO:0000256" key="2">
    <source>
        <dbReference type="ARBA" id="ARBA00004429"/>
    </source>
</evidence>
<keyword evidence="4" id="KW-1003">Cell membrane</keyword>
<dbReference type="Gene3D" id="1.10.287.130">
    <property type="match status" value="1"/>
</dbReference>
<dbReference type="PRINTS" id="PR00344">
    <property type="entry name" value="BCTRLSENSOR"/>
</dbReference>
<feature type="transmembrane region" description="Helical" evidence="16">
    <location>
        <begin position="189"/>
        <end position="214"/>
    </location>
</feature>
<dbReference type="CDD" id="cd00082">
    <property type="entry name" value="HisKA"/>
    <property type="match status" value="1"/>
</dbReference>
<evidence type="ECO:0000313" key="20">
    <source>
        <dbReference type="Proteomes" id="UP000503018"/>
    </source>
</evidence>
<evidence type="ECO:0000256" key="13">
    <source>
        <dbReference type="ARBA" id="ARBA00023012"/>
    </source>
</evidence>
<dbReference type="SMART" id="SM00388">
    <property type="entry name" value="HisKA"/>
    <property type="match status" value="1"/>
</dbReference>
<evidence type="ECO:0000256" key="7">
    <source>
        <dbReference type="ARBA" id="ARBA00022679"/>
    </source>
</evidence>
<dbReference type="PROSITE" id="PS50109">
    <property type="entry name" value="HIS_KIN"/>
    <property type="match status" value="1"/>
</dbReference>
<dbReference type="InterPro" id="IPR050980">
    <property type="entry name" value="2C_sensor_his_kinase"/>
</dbReference>
<dbReference type="InterPro" id="IPR003660">
    <property type="entry name" value="HAMP_dom"/>
</dbReference>
<dbReference type="SUPFAM" id="SSF55874">
    <property type="entry name" value="ATPase domain of HSP90 chaperone/DNA topoisomerase II/histidine kinase"/>
    <property type="match status" value="1"/>
</dbReference>
<dbReference type="EMBL" id="CP053015">
    <property type="protein sequence ID" value="QJQ33245.1"/>
    <property type="molecule type" value="Genomic_DNA"/>
</dbReference>
<dbReference type="SMART" id="SM00304">
    <property type="entry name" value="HAMP"/>
    <property type="match status" value="1"/>
</dbReference>
<dbReference type="Proteomes" id="UP000503018">
    <property type="component" value="Chromosome"/>
</dbReference>
<dbReference type="InterPro" id="IPR036097">
    <property type="entry name" value="HisK_dim/P_sf"/>
</dbReference>
<evidence type="ECO:0000256" key="11">
    <source>
        <dbReference type="ARBA" id="ARBA00022840"/>
    </source>
</evidence>
<dbReference type="KEGG" id="slan:GV829_13025"/>
<keyword evidence="12 16" id="KW-1133">Transmembrane helix</keyword>
<keyword evidence="13" id="KW-0902">Two-component regulatory system</keyword>
<evidence type="ECO:0000256" key="9">
    <source>
        <dbReference type="ARBA" id="ARBA00022741"/>
    </source>
</evidence>
<dbReference type="SMART" id="SM00387">
    <property type="entry name" value="HATPase_c"/>
    <property type="match status" value="1"/>
</dbReference>
<dbReference type="SUPFAM" id="SSF47384">
    <property type="entry name" value="Homodimeric domain of signal transducing histidine kinase"/>
    <property type="match status" value="1"/>
</dbReference>
<feature type="region of interest" description="Disordered" evidence="15">
    <location>
        <begin position="454"/>
        <end position="475"/>
    </location>
</feature>
<dbReference type="Pfam" id="PF00512">
    <property type="entry name" value="HisKA"/>
    <property type="match status" value="1"/>
</dbReference>
<keyword evidence="10" id="KW-0418">Kinase</keyword>
<evidence type="ECO:0000256" key="16">
    <source>
        <dbReference type="SAM" id="Phobius"/>
    </source>
</evidence>
<keyword evidence="5" id="KW-0997">Cell inner membrane</keyword>
<feature type="compositionally biased region" description="Basic and acidic residues" evidence="15">
    <location>
        <begin position="68"/>
        <end position="87"/>
    </location>
</feature>
<keyword evidence="8 16" id="KW-0812">Transmembrane</keyword>
<dbReference type="InterPro" id="IPR003594">
    <property type="entry name" value="HATPase_dom"/>
</dbReference>
<dbReference type="PROSITE" id="PS50885">
    <property type="entry name" value="HAMP"/>
    <property type="match status" value="1"/>
</dbReference>
<evidence type="ECO:0000256" key="3">
    <source>
        <dbReference type="ARBA" id="ARBA00012438"/>
    </source>
</evidence>
<evidence type="ECO:0000256" key="8">
    <source>
        <dbReference type="ARBA" id="ARBA00022692"/>
    </source>
</evidence>
<name>A0A6M4AVX2_9SPHN</name>
<dbReference type="Gene3D" id="3.30.565.10">
    <property type="entry name" value="Histidine kinase-like ATPase, C-terminal domain"/>
    <property type="match status" value="1"/>
</dbReference>